<comment type="caution">
    <text evidence="1">The sequence shown here is derived from an EMBL/GenBank/DDBJ whole genome shotgun (WGS) entry which is preliminary data.</text>
</comment>
<name>A0ABR2JQ68_9EUKA</name>
<proteinExistence type="predicted"/>
<dbReference type="Proteomes" id="UP001470230">
    <property type="component" value="Unassembled WGS sequence"/>
</dbReference>
<dbReference type="PANTHER" id="PTHR47786">
    <property type="entry name" value="ALPHA-1,4-GLUCAN:MALTOSE-1-PHOSPHATE MALTOSYLTRANSFERASE"/>
    <property type="match status" value="1"/>
</dbReference>
<gene>
    <name evidence="1" type="ORF">M9Y10_003231</name>
</gene>
<accession>A0ABR2JQ68</accession>
<evidence type="ECO:0000313" key="1">
    <source>
        <dbReference type="EMBL" id="KAK8880551.1"/>
    </source>
</evidence>
<sequence length="81" mass="9425">MAEHILPPTSTYEISTRPYLFLLSQKLKKQCKIRDIPAEEFDDWKNKGFNYVWFMGIWEVGPNSISIAKKHEGCIQGSSIY</sequence>
<evidence type="ECO:0000313" key="2">
    <source>
        <dbReference type="Proteomes" id="UP001470230"/>
    </source>
</evidence>
<dbReference type="EMBL" id="JAPFFF010000010">
    <property type="protein sequence ID" value="KAK8880551.1"/>
    <property type="molecule type" value="Genomic_DNA"/>
</dbReference>
<organism evidence="1 2">
    <name type="scientific">Tritrichomonas musculus</name>
    <dbReference type="NCBI Taxonomy" id="1915356"/>
    <lineage>
        <taxon>Eukaryota</taxon>
        <taxon>Metamonada</taxon>
        <taxon>Parabasalia</taxon>
        <taxon>Tritrichomonadida</taxon>
        <taxon>Tritrichomonadidae</taxon>
        <taxon>Tritrichomonas</taxon>
    </lineage>
</organism>
<keyword evidence="2" id="KW-1185">Reference proteome</keyword>
<dbReference type="PANTHER" id="PTHR47786:SF2">
    <property type="entry name" value="GLYCOSYL HYDROLASE FAMILY 13 CATALYTIC DOMAIN-CONTAINING PROTEIN"/>
    <property type="match status" value="1"/>
</dbReference>
<reference evidence="1 2" key="1">
    <citation type="submission" date="2024-04" db="EMBL/GenBank/DDBJ databases">
        <title>Tritrichomonas musculus Genome.</title>
        <authorList>
            <person name="Alves-Ferreira E."/>
            <person name="Grigg M."/>
            <person name="Lorenzi H."/>
            <person name="Galac M."/>
        </authorList>
    </citation>
    <scope>NUCLEOTIDE SEQUENCE [LARGE SCALE GENOMIC DNA]</scope>
    <source>
        <strain evidence="1 2">EAF2021</strain>
    </source>
</reference>
<protein>
    <submittedName>
        <fullName evidence="1">Uncharacterized protein</fullName>
    </submittedName>
</protein>